<reference evidence="2" key="1">
    <citation type="submission" date="2022-12" db="EMBL/GenBank/DDBJ databases">
        <authorList>
            <person name="Petersen C."/>
        </authorList>
    </citation>
    <scope>NUCLEOTIDE SEQUENCE</scope>
    <source>
        <strain evidence="2">IBT 16125</strain>
    </source>
</reference>
<feature type="domain" description="ABM" evidence="1">
    <location>
        <begin position="8"/>
        <end position="62"/>
    </location>
</feature>
<sequence>MASESGFSLHVTVYIDPANLPKFFEYLKPVYDTVIAEPECRFFELYQSPEDPGTLRWVEDWTMSTQDFMQLGNVLMASLQGSIQSVAVVACRVGIHYLV</sequence>
<gene>
    <name evidence="2" type="ORF">N7458_009007</name>
</gene>
<dbReference type="InterPro" id="IPR007138">
    <property type="entry name" value="ABM_dom"/>
</dbReference>
<dbReference type="AlphaFoldDB" id="A0AAD6BYX7"/>
<dbReference type="RefSeq" id="XP_056761238.1">
    <property type="nucleotide sequence ID" value="XM_056912389.1"/>
</dbReference>
<dbReference type="InterPro" id="IPR011008">
    <property type="entry name" value="Dimeric_a/b-barrel"/>
</dbReference>
<comment type="caution">
    <text evidence="2">The sequence shown here is derived from an EMBL/GenBank/DDBJ whole genome shotgun (WGS) entry which is preliminary data.</text>
</comment>
<reference evidence="2" key="2">
    <citation type="journal article" date="2023" name="IMA Fungus">
        <title>Comparative genomic study of the Penicillium genus elucidates a diverse pangenome and 15 lateral gene transfer events.</title>
        <authorList>
            <person name="Petersen C."/>
            <person name="Sorensen T."/>
            <person name="Nielsen M.R."/>
            <person name="Sondergaard T.E."/>
            <person name="Sorensen J.L."/>
            <person name="Fitzpatrick D.A."/>
            <person name="Frisvad J.C."/>
            <person name="Nielsen K.L."/>
        </authorList>
    </citation>
    <scope>NUCLEOTIDE SEQUENCE</scope>
    <source>
        <strain evidence="2">IBT 16125</strain>
    </source>
</reference>
<dbReference type="SUPFAM" id="SSF54909">
    <property type="entry name" value="Dimeric alpha+beta barrel"/>
    <property type="match status" value="1"/>
</dbReference>
<organism evidence="2 3">
    <name type="scientific">Penicillium daleae</name>
    <dbReference type="NCBI Taxonomy" id="63821"/>
    <lineage>
        <taxon>Eukaryota</taxon>
        <taxon>Fungi</taxon>
        <taxon>Dikarya</taxon>
        <taxon>Ascomycota</taxon>
        <taxon>Pezizomycotina</taxon>
        <taxon>Eurotiomycetes</taxon>
        <taxon>Eurotiomycetidae</taxon>
        <taxon>Eurotiales</taxon>
        <taxon>Aspergillaceae</taxon>
        <taxon>Penicillium</taxon>
    </lineage>
</organism>
<evidence type="ECO:0000259" key="1">
    <source>
        <dbReference type="Pfam" id="PF03992"/>
    </source>
</evidence>
<dbReference type="EMBL" id="JAPVEA010000008">
    <property type="protein sequence ID" value="KAJ5438009.1"/>
    <property type="molecule type" value="Genomic_DNA"/>
</dbReference>
<keyword evidence="3" id="KW-1185">Reference proteome</keyword>
<evidence type="ECO:0000313" key="2">
    <source>
        <dbReference type="EMBL" id="KAJ5438009.1"/>
    </source>
</evidence>
<name>A0AAD6BYX7_9EURO</name>
<dbReference type="Gene3D" id="3.30.70.100">
    <property type="match status" value="1"/>
</dbReference>
<evidence type="ECO:0000313" key="3">
    <source>
        <dbReference type="Proteomes" id="UP001213681"/>
    </source>
</evidence>
<dbReference type="Pfam" id="PF03992">
    <property type="entry name" value="ABM"/>
    <property type="match status" value="1"/>
</dbReference>
<accession>A0AAD6BYX7</accession>
<dbReference type="Proteomes" id="UP001213681">
    <property type="component" value="Unassembled WGS sequence"/>
</dbReference>
<protein>
    <recommendedName>
        <fullName evidence="1">ABM domain-containing protein</fullName>
    </recommendedName>
</protein>
<dbReference type="GeneID" id="81602632"/>
<proteinExistence type="predicted"/>